<reference evidence="5" key="2">
    <citation type="submission" date="2020-09" db="EMBL/GenBank/DDBJ databases">
        <authorList>
            <person name="Sun Q."/>
            <person name="Zhou Y."/>
        </authorList>
    </citation>
    <scope>NUCLEOTIDE SEQUENCE</scope>
    <source>
        <strain evidence="5">CGMCC 1.16012</strain>
    </source>
</reference>
<sequence>MSGFARHASALEALKTRGRLRVLSGRGGYDFASNDYLGLADSDLLRNAAMAAIQRGVPVGSGGSRLLRGNAEEHELLEAEAAAFFSSEAALFMGGGFVANTAIFSTLPMQGDLVLFDEWVHASAHEGMKLGRADTQAFAHNDVSDAAAKLEAWQGGRVWIAVESVYSMDGDIAPLKALAELAVKHDAVLVVDEAHATGAFGAGLAHGLPGDIVGLHTCGKGLGVHGALITADRVLIDTLIAKARSFIYATAPSPLNAALVRAALAELSQSDTLPKAHQALVAHAHAEAERCLGLTGFDSQIMPVIVGEDRPALDLAARMQAHGYDIRAIRPPTVPKGTSRLRIPITLNTPAEVITEMFETLAKEMAK</sequence>
<gene>
    <name evidence="5" type="primary">bioF</name>
    <name evidence="5" type="ORF">GCM10011517_23300</name>
</gene>
<dbReference type="GO" id="GO:0030170">
    <property type="term" value="F:pyridoxal phosphate binding"/>
    <property type="evidence" value="ECO:0007669"/>
    <property type="project" value="InterPro"/>
</dbReference>
<dbReference type="InterPro" id="IPR050087">
    <property type="entry name" value="AON_synthase_class-II"/>
</dbReference>
<evidence type="ECO:0000313" key="5">
    <source>
        <dbReference type="EMBL" id="GGE54970.1"/>
    </source>
</evidence>
<evidence type="ECO:0000256" key="3">
    <source>
        <dbReference type="ARBA" id="ARBA00022898"/>
    </source>
</evidence>
<evidence type="ECO:0000259" key="4">
    <source>
        <dbReference type="Pfam" id="PF00155"/>
    </source>
</evidence>
<dbReference type="InterPro" id="IPR015421">
    <property type="entry name" value="PyrdxlP-dep_Trfase_major"/>
</dbReference>
<dbReference type="Gene3D" id="3.40.640.10">
    <property type="entry name" value="Type I PLP-dependent aspartate aminotransferase-like (Major domain)"/>
    <property type="match status" value="1"/>
</dbReference>
<comment type="caution">
    <text evidence="5">The sequence shown here is derived from an EMBL/GenBank/DDBJ whole genome shotgun (WGS) entry which is preliminary data.</text>
</comment>
<dbReference type="RefSeq" id="WP_095594241.1">
    <property type="nucleotide sequence ID" value="NZ_BMKN01000002.1"/>
</dbReference>
<dbReference type="Gene3D" id="3.90.1150.10">
    <property type="entry name" value="Aspartate Aminotransferase, domain 1"/>
    <property type="match status" value="1"/>
</dbReference>
<keyword evidence="3" id="KW-0663">Pyridoxal phosphate</keyword>
<keyword evidence="2" id="KW-0808">Transferase</keyword>
<reference evidence="5" key="1">
    <citation type="journal article" date="2014" name="Int. J. Syst. Evol. Microbiol.">
        <title>Complete genome sequence of Corynebacterium casei LMG S-19264T (=DSM 44701T), isolated from a smear-ripened cheese.</title>
        <authorList>
            <consortium name="US DOE Joint Genome Institute (JGI-PGF)"/>
            <person name="Walter F."/>
            <person name="Albersmeier A."/>
            <person name="Kalinowski J."/>
            <person name="Ruckert C."/>
        </authorList>
    </citation>
    <scope>NUCLEOTIDE SEQUENCE</scope>
    <source>
        <strain evidence="5">CGMCC 1.16012</strain>
    </source>
</reference>
<dbReference type="OrthoDB" id="9807157at2"/>
<dbReference type="InterPro" id="IPR004839">
    <property type="entry name" value="Aminotransferase_I/II_large"/>
</dbReference>
<comment type="cofactor">
    <cofactor evidence="1">
        <name>pyridoxal 5'-phosphate</name>
        <dbReference type="ChEBI" id="CHEBI:597326"/>
    </cofactor>
</comment>
<dbReference type="GO" id="GO:0009102">
    <property type="term" value="P:biotin biosynthetic process"/>
    <property type="evidence" value="ECO:0007669"/>
    <property type="project" value="TreeGrafter"/>
</dbReference>
<dbReference type="EMBL" id="BMKN01000002">
    <property type="protein sequence ID" value="GGE54970.1"/>
    <property type="molecule type" value="Genomic_DNA"/>
</dbReference>
<dbReference type="AlphaFoldDB" id="A0A917AIU1"/>
<dbReference type="InterPro" id="IPR015424">
    <property type="entry name" value="PyrdxlP-dep_Trfase"/>
</dbReference>
<evidence type="ECO:0000256" key="1">
    <source>
        <dbReference type="ARBA" id="ARBA00001933"/>
    </source>
</evidence>
<dbReference type="PANTHER" id="PTHR13693">
    <property type="entry name" value="CLASS II AMINOTRANSFERASE/8-AMINO-7-OXONONANOATE SYNTHASE"/>
    <property type="match status" value="1"/>
</dbReference>
<proteinExistence type="predicted"/>
<name>A0A917AIU1_9RHOB</name>
<organism evidence="5 6">
    <name type="scientific">Actibacterium pelagium</name>
    <dbReference type="NCBI Taxonomy" id="2029103"/>
    <lineage>
        <taxon>Bacteria</taxon>
        <taxon>Pseudomonadati</taxon>
        <taxon>Pseudomonadota</taxon>
        <taxon>Alphaproteobacteria</taxon>
        <taxon>Rhodobacterales</taxon>
        <taxon>Roseobacteraceae</taxon>
        <taxon>Actibacterium</taxon>
    </lineage>
</organism>
<keyword evidence="6" id="KW-1185">Reference proteome</keyword>
<feature type="domain" description="Aminotransferase class I/classII large" evidence="4">
    <location>
        <begin position="30"/>
        <end position="354"/>
    </location>
</feature>
<evidence type="ECO:0000313" key="6">
    <source>
        <dbReference type="Proteomes" id="UP000606730"/>
    </source>
</evidence>
<accession>A0A917AIU1</accession>
<protein>
    <submittedName>
        <fullName evidence="5">8-amino-7-oxononanoate synthase</fullName>
    </submittedName>
</protein>
<dbReference type="GO" id="GO:0008710">
    <property type="term" value="F:8-amino-7-oxononanoate synthase activity"/>
    <property type="evidence" value="ECO:0007669"/>
    <property type="project" value="TreeGrafter"/>
</dbReference>
<evidence type="ECO:0000256" key="2">
    <source>
        <dbReference type="ARBA" id="ARBA00022679"/>
    </source>
</evidence>
<dbReference type="Proteomes" id="UP000606730">
    <property type="component" value="Unassembled WGS sequence"/>
</dbReference>
<dbReference type="Pfam" id="PF00155">
    <property type="entry name" value="Aminotran_1_2"/>
    <property type="match status" value="1"/>
</dbReference>
<dbReference type="PANTHER" id="PTHR13693:SF100">
    <property type="entry name" value="8-AMINO-7-OXONONANOATE SYNTHASE"/>
    <property type="match status" value="1"/>
</dbReference>
<dbReference type="SUPFAM" id="SSF53383">
    <property type="entry name" value="PLP-dependent transferases"/>
    <property type="match status" value="1"/>
</dbReference>
<dbReference type="InterPro" id="IPR015422">
    <property type="entry name" value="PyrdxlP-dep_Trfase_small"/>
</dbReference>